<dbReference type="Proteomes" id="UP000011607">
    <property type="component" value="Unassembled WGS sequence"/>
</dbReference>
<dbReference type="InterPro" id="IPR009409">
    <property type="entry name" value="DUF1059"/>
</dbReference>
<protein>
    <recommendedName>
        <fullName evidence="3">DUF1059 domain-containing protein</fullName>
    </recommendedName>
</protein>
<dbReference type="STRING" id="1227454.C446_10490"/>
<name>M0LW89_9EURY</name>
<dbReference type="RefSeq" id="WP_006673013.1">
    <property type="nucleotide sequence ID" value="NZ_AOMA01000102.1"/>
</dbReference>
<accession>M0LW89</accession>
<dbReference type="Pfam" id="PF06348">
    <property type="entry name" value="DUF1059"/>
    <property type="match status" value="1"/>
</dbReference>
<reference evidence="1 2" key="1">
    <citation type="journal article" date="2014" name="PLoS Genet.">
        <title>Phylogenetically driven sequencing of extremely halophilic archaea reveals strategies for static and dynamic osmo-response.</title>
        <authorList>
            <person name="Becker E.A."/>
            <person name="Seitzer P.M."/>
            <person name="Tritt A."/>
            <person name="Larsen D."/>
            <person name="Krusor M."/>
            <person name="Yao A.I."/>
            <person name="Wu D."/>
            <person name="Madern D."/>
            <person name="Eisen J.A."/>
            <person name="Darling A.E."/>
            <person name="Facciotti M.T."/>
        </authorList>
    </citation>
    <scope>NUCLEOTIDE SEQUENCE [LARGE SCALE GENOMIC DNA]</scope>
    <source>
        <strain evidence="1 2">JCM 10879</strain>
    </source>
</reference>
<dbReference type="OrthoDB" id="9023at2157"/>
<gene>
    <name evidence="1" type="ORF">C446_10490</name>
</gene>
<evidence type="ECO:0000313" key="2">
    <source>
        <dbReference type="Proteomes" id="UP000011607"/>
    </source>
</evidence>
<dbReference type="AlphaFoldDB" id="M0LW89"/>
<comment type="caution">
    <text evidence="1">The sequence shown here is derived from an EMBL/GenBank/DDBJ whole genome shotgun (WGS) entry which is preliminary data.</text>
</comment>
<dbReference type="eggNOG" id="arCOG10686">
    <property type="taxonomic scope" value="Archaea"/>
</dbReference>
<evidence type="ECO:0008006" key="3">
    <source>
        <dbReference type="Google" id="ProtNLM"/>
    </source>
</evidence>
<sequence>MAYQFECSENGCAFLVRSSSDAEVERLVRAHVRTVHDGRIAQVDLEHETERIERV</sequence>
<keyword evidence="2" id="KW-1185">Reference proteome</keyword>
<proteinExistence type="predicted"/>
<dbReference type="EMBL" id="AOMA01000102">
    <property type="protein sequence ID" value="EMA37847.1"/>
    <property type="molecule type" value="Genomic_DNA"/>
</dbReference>
<organism evidence="1 2">
    <name type="scientific">Halobiforma nitratireducens JCM 10879</name>
    <dbReference type="NCBI Taxonomy" id="1227454"/>
    <lineage>
        <taxon>Archaea</taxon>
        <taxon>Methanobacteriati</taxon>
        <taxon>Methanobacteriota</taxon>
        <taxon>Stenosarchaea group</taxon>
        <taxon>Halobacteria</taxon>
        <taxon>Halobacteriales</taxon>
        <taxon>Natrialbaceae</taxon>
        <taxon>Halobiforma</taxon>
    </lineage>
</organism>
<evidence type="ECO:0000313" key="1">
    <source>
        <dbReference type="EMBL" id="EMA37847.1"/>
    </source>
</evidence>